<keyword evidence="2" id="KW-1185">Reference proteome</keyword>
<reference evidence="1" key="1">
    <citation type="submission" date="2020-10" db="EMBL/GenBank/DDBJ databases">
        <authorList>
            <person name="Lu T."/>
            <person name="Wang Q."/>
            <person name="Han X."/>
        </authorList>
    </citation>
    <scope>NUCLEOTIDE SEQUENCE</scope>
    <source>
        <strain evidence="1">WQ 117</strain>
    </source>
</reference>
<dbReference type="EMBL" id="JADGIK010000002">
    <property type="protein sequence ID" value="MBF0596622.1"/>
    <property type="molecule type" value="Genomic_DNA"/>
</dbReference>
<name>A0A8J7FS77_9FLAO</name>
<protein>
    <submittedName>
        <fullName evidence="1">YbaB/EbfC family nucleoid-associated protein</fullName>
    </submittedName>
</protein>
<dbReference type="GO" id="GO:0003677">
    <property type="term" value="F:DNA binding"/>
    <property type="evidence" value="ECO:0007669"/>
    <property type="project" value="InterPro"/>
</dbReference>
<dbReference type="SUPFAM" id="SSF82607">
    <property type="entry name" value="YbaB-like"/>
    <property type="match status" value="1"/>
</dbReference>
<gene>
    <name evidence="1" type="ORF">IM532_03980</name>
</gene>
<dbReference type="Pfam" id="PF02575">
    <property type="entry name" value="YbaB_DNA_bd"/>
    <property type="match status" value="1"/>
</dbReference>
<evidence type="ECO:0000313" key="2">
    <source>
        <dbReference type="Proteomes" id="UP000608754"/>
    </source>
</evidence>
<proteinExistence type="predicted"/>
<sequence>MFGNFGNIMDMMGKVSSFKEKFSGLKDELENETFTTTSNDGTVKITMSKLATVKDIVLAEGMDKEQIEDMLVMTLNKALEQVKTEAIDRAKKTAQENLPNIPGMPF</sequence>
<comment type="caution">
    <text evidence="1">The sequence shown here is derived from an EMBL/GenBank/DDBJ whole genome shotgun (WGS) entry which is preliminary data.</text>
</comment>
<dbReference type="InterPro" id="IPR036894">
    <property type="entry name" value="YbaB-like_sf"/>
</dbReference>
<dbReference type="AlphaFoldDB" id="A0A8J7FS77"/>
<dbReference type="RefSeq" id="WP_194182152.1">
    <property type="nucleotide sequence ID" value="NZ_JADGIK010000002.1"/>
</dbReference>
<dbReference type="Proteomes" id="UP000608754">
    <property type="component" value="Unassembled WGS sequence"/>
</dbReference>
<organism evidence="1 2">
    <name type="scientific">Faecalibacter rhinopitheci</name>
    <dbReference type="NCBI Taxonomy" id="2779678"/>
    <lineage>
        <taxon>Bacteria</taxon>
        <taxon>Pseudomonadati</taxon>
        <taxon>Bacteroidota</taxon>
        <taxon>Flavobacteriia</taxon>
        <taxon>Flavobacteriales</taxon>
        <taxon>Weeksellaceae</taxon>
        <taxon>Faecalibacter</taxon>
    </lineage>
</organism>
<dbReference type="Gene3D" id="3.30.1310.10">
    <property type="entry name" value="Nucleoid-associated protein YbaB-like domain"/>
    <property type="match status" value="1"/>
</dbReference>
<accession>A0A8J7FS77</accession>
<evidence type="ECO:0000313" key="1">
    <source>
        <dbReference type="EMBL" id="MBF0596622.1"/>
    </source>
</evidence>
<dbReference type="InterPro" id="IPR004401">
    <property type="entry name" value="YbaB/EbfC"/>
</dbReference>